<sequence length="376" mass="42023">MASPDPESQIPEALQASIKDFVVATLTKNMNKRPLDPEPTESASLNKPETAKTARNYGRTYGRQDDPFTNIDTVVNFGIKYEVTKDDEESIDEPPPLSIRDTRLLRGWQLLCEIIPGFRRKMLSLSEQRAARRAACQEINDGLTTVRSDDSGSLKFAIASYLHADPNELRVPIKSKHKTDRGFHNSITTSLLCPMRYPATQSTYDDIKAGKLPLTATMLPRFLYPADHVYDPTDISKDLLNNHVMYRAAKHIFQGPSSALEEPGCHRGKQGNAAISGITSMSAYTIAYVATQVRFALSSTSSWTARDGTFSYAEFYWHVVGLLNDDDDPEGAEMIRLYNHQVFGNEGSLSPPSVVEVENEYDLIKRQRAAKRARLS</sequence>
<organism evidence="2 3">
    <name type="scientific">Pholiota conissans</name>
    <dbReference type="NCBI Taxonomy" id="109636"/>
    <lineage>
        <taxon>Eukaryota</taxon>
        <taxon>Fungi</taxon>
        <taxon>Dikarya</taxon>
        <taxon>Basidiomycota</taxon>
        <taxon>Agaricomycotina</taxon>
        <taxon>Agaricomycetes</taxon>
        <taxon>Agaricomycetidae</taxon>
        <taxon>Agaricales</taxon>
        <taxon>Agaricineae</taxon>
        <taxon>Strophariaceae</taxon>
        <taxon>Pholiota</taxon>
    </lineage>
</organism>
<feature type="region of interest" description="Disordered" evidence="1">
    <location>
        <begin position="29"/>
        <end position="52"/>
    </location>
</feature>
<protein>
    <submittedName>
        <fullName evidence="2">Uncharacterized protein</fullName>
    </submittedName>
</protein>
<dbReference type="EMBL" id="MU155348">
    <property type="protein sequence ID" value="KAF9475072.1"/>
    <property type="molecule type" value="Genomic_DNA"/>
</dbReference>
<evidence type="ECO:0000256" key="1">
    <source>
        <dbReference type="SAM" id="MobiDB-lite"/>
    </source>
</evidence>
<evidence type="ECO:0000313" key="2">
    <source>
        <dbReference type="EMBL" id="KAF9475072.1"/>
    </source>
</evidence>
<dbReference type="Pfam" id="PF20414">
    <property type="entry name" value="DUF6698"/>
    <property type="match status" value="1"/>
</dbReference>
<dbReference type="Proteomes" id="UP000807469">
    <property type="component" value="Unassembled WGS sequence"/>
</dbReference>
<name>A0A9P6CQH5_9AGAR</name>
<evidence type="ECO:0000313" key="3">
    <source>
        <dbReference type="Proteomes" id="UP000807469"/>
    </source>
</evidence>
<dbReference type="OrthoDB" id="3160134at2759"/>
<accession>A0A9P6CQH5</accession>
<gene>
    <name evidence="2" type="ORF">BDN70DRAFT_936157</name>
</gene>
<proteinExistence type="predicted"/>
<comment type="caution">
    <text evidence="2">The sequence shown here is derived from an EMBL/GenBank/DDBJ whole genome shotgun (WGS) entry which is preliminary data.</text>
</comment>
<dbReference type="AlphaFoldDB" id="A0A9P6CQH5"/>
<dbReference type="InterPro" id="IPR046521">
    <property type="entry name" value="DUF6698"/>
</dbReference>
<reference evidence="2" key="1">
    <citation type="submission" date="2020-11" db="EMBL/GenBank/DDBJ databases">
        <authorList>
            <consortium name="DOE Joint Genome Institute"/>
            <person name="Ahrendt S."/>
            <person name="Riley R."/>
            <person name="Andreopoulos W."/>
            <person name="Labutti K."/>
            <person name="Pangilinan J."/>
            <person name="Ruiz-Duenas F.J."/>
            <person name="Barrasa J.M."/>
            <person name="Sanchez-Garcia M."/>
            <person name="Camarero S."/>
            <person name="Miyauchi S."/>
            <person name="Serrano A."/>
            <person name="Linde D."/>
            <person name="Babiker R."/>
            <person name="Drula E."/>
            <person name="Ayuso-Fernandez I."/>
            <person name="Pacheco R."/>
            <person name="Padilla G."/>
            <person name="Ferreira P."/>
            <person name="Barriuso J."/>
            <person name="Kellner H."/>
            <person name="Castanera R."/>
            <person name="Alfaro M."/>
            <person name="Ramirez L."/>
            <person name="Pisabarro A.G."/>
            <person name="Kuo A."/>
            <person name="Tritt A."/>
            <person name="Lipzen A."/>
            <person name="He G."/>
            <person name="Yan M."/>
            <person name="Ng V."/>
            <person name="Cullen D."/>
            <person name="Martin F."/>
            <person name="Rosso M.-N."/>
            <person name="Henrissat B."/>
            <person name="Hibbett D."/>
            <person name="Martinez A.T."/>
            <person name="Grigoriev I.V."/>
        </authorList>
    </citation>
    <scope>NUCLEOTIDE SEQUENCE</scope>
    <source>
        <strain evidence="2">CIRM-BRFM 674</strain>
    </source>
</reference>
<keyword evidence="3" id="KW-1185">Reference proteome</keyword>